<dbReference type="Proteomes" id="UP000265520">
    <property type="component" value="Unassembled WGS sequence"/>
</dbReference>
<sequence length="18" mass="2072">CDEIVVGSYNPNFHNHVQ</sequence>
<feature type="non-terminal residue" evidence="1">
    <location>
        <position position="1"/>
    </location>
</feature>
<comment type="caution">
    <text evidence="1">The sequence shown here is derived from an EMBL/GenBank/DDBJ whole genome shotgun (WGS) entry which is preliminary data.</text>
</comment>
<dbReference type="AlphaFoldDB" id="A0A392SJ98"/>
<accession>A0A392SJ98</accession>
<protein>
    <submittedName>
        <fullName evidence="1">Uncharacterized protein</fullName>
    </submittedName>
</protein>
<proteinExistence type="predicted"/>
<evidence type="ECO:0000313" key="1">
    <source>
        <dbReference type="EMBL" id="MCI48517.1"/>
    </source>
</evidence>
<organism evidence="1 2">
    <name type="scientific">Trifolium medium</name>
    <dbReference type="NCBI Taxonomy" id="97028"/>
    <lineage>
        <taxon>Eukaryota</taxon>
        <taxon>Viridiplantae</taxon>
        <taxon>Streptophyta</taxon>
        <taxon>Embryophyta</taxon>
        <taxon>Tracheophyta</taxon>
        <taxon>Spermatophyta</taxon>
        <taxon>Magnoliopsida</taxon>
        <taxon>eudicotyledons</taxon>
        <taxon>Gunneridae</taxon>
        <taxon>Pentapetalae</taxon>
        <taxon>rosids</taxon>
        <taxon>fabids</taxon>
        <taxon>Fabales</taxon>
        <taxon>Fabaceae</taxon>
        <taxon>Papilionoideae</taxon>
        <taxon>50 kb inversion clade</taxon>
        <taxon>NPAAA clade</taxon>
        <taxon>Hologalegina</taxon>
        <taxon>IRL clade</taxon>
        <taxon>Trifolieae</taxon>
        <taxon>Trifolium</taxon>
    </lineage>
</organism>
<name>A0A392SJ98_9FABA</name>
<keyword evidence="2" id="KW-1185">Reference proteome</keyword>
<reference evidence="1 2" key="1">
    <citation type="journal article" date="2018" name="Front. Plant Sci.">
        <title>Red Clover (Trifolium pratense) and Zigzag Clover (T. medium) - A Picture of Genomic Similarities and Differences.</title>
        <authorList>
            <person name="Dluhosova J."/>
            <person name="Istvanek J."/>
            <person name="Nedelnik J."/>
            <person name="Repkova J."/>
        </authorList>
    </citation>
    <scope>NUCLEOTIDE SEQUENCE [LARGE SCALE GENOMIC DNA]</scope>
    <source>
        <strain evidence="2">cv. 10/8</strain>
        <tissue evidence="1">Leaf</tissue>
    </source>
</reference>
<dbReference type="EMBL" id="LXQA010387561">
    <property type="protein sequence ID" value="MCI48517.1"/>
    <property type="molecule type" value="Genomic_DNA"/>
</dbReference>
<evidence type="ECO:0000313" key="2">
    <source>
        <dbReference type="Proteomes" id="UP000265520"/>
    </source>
</evidence>